<sequence length="350" mass="40934">MDIVLEVADSFIFDPLYAKILPAASSRAFAANTTYSSIRAEPTSFTVPHATWQYEPSTHYFSIEPSKYAYMSSVTRDDWRRQAFTLFLITWLFGVVVYYIFAGLSYAFIFDKATFNHPRYLKNQIALEMKQANFAFPVMALLTVPWFLAEVRGYSKLYDTSEESPGAWYEWLQFPFFLIFTDFLIYWIHRGLHHPRVYKYIHKPHHKWIMPTPFASHAFHPLDGYAQGLPYHIFPFLFPLSKVASVACFIVVNIWTVMIHDGEYAHNSSIINGAACHTIHHLYFNYNYGQYTTLWDRIGGSYRKPNDELFQKELKMCTNQWKKQAEAVDKMVKEVEGDEGREYVETKKGI</sequence>
<feature type="domain" description="Fatty acid hydroxylase" evidence="6">
    <location>
        <begin position="175"/>
        <end position="300"/>
    </location>
</feature>
<keyword evidence="8" id="KW-1185">Reference proteome</keyword>
<evidence type="ECO:0000259" key="6">
    <source>
        <dbReference type="Pfam" id="PF04116"/>
    </source>
</evidence>
<feature type="transmembrane region" description="Helical" evidence="5">
    <location>
        <begin position="168"/>
        <end position="188"/>
    </location>
</feature>
<evidence type="ECO:0000256" key="3">
    <source>
        <dbReference type="ARBA" id="ARBA00022989"/>
    </source>
</evidence>
<comment type="subcellular location">
    <subcellularLocation>
        <location evidence="1">Membrane</location>
    </subcellularLocation>
</comment>
<feature type="transmembrane region" description="Helical" evidence="5">
    <location>
        <begin position="131"/>
        <end position="148"/>
    </location>
</feature>
<dbReference type="GO" id="GO:0016491">
    <property type="term" value="F:oxidoreductase activity"/>
    <property type="evidence" value="ECO:0007669"/>
    <property type="project" value="InterPro"/>
</dbReference>
<dbReference type="Pfam" id="PF04116">
    <property type="entry name" value="FA_hydroxylase"/>
    <property type="match status" value="1"/>
</dbReference>
<reference evidence="7" key="1">
    <citation type="journal article" date="2020" name="Stud. Mycol.">
        <title>101 Dothideomycetes genomes: a test case for predicting lifestyles and emergence of pathogens.</title>
        <authorList>
            <person name="Haridas S."/>
            <person name="Albert R."/>
            <person name="Binder M."/>
            <person name="Bloem J."/>
            <person name="Labutti K."/>
            <person name="Salamov A."/>
            <person name="Andreopoulos B."/>
            <person name="Baker S."/>
            <person name="Barry K."/>
            <person name="Bills G."/>
            <person name="Bluhm B."/>
            <person name="Cannon C."/>
            <person name="Castanera R."/>
            <person name="Culley D."/>
            <person name="Daum C."/>
            <person name="Ezra D."/>
            <person name="Gonzalez J."/>
            <person name="Henrissat B."/>
            <person name="Kuo A."/>
            <person name="Liang C."/>
            <person name="Lipzen A."/>
            <person name="Lutzoni F."/>
            <person name="Magnuson J."/>
            <person name="Mondo S."/>
            <person name="Nolan M."/>
            <person name="Ohm R."/>
            <person name="Pangilinan J."/>
            <person name="Park H.-J."/>
            <person name="Ramirez L."/>
            <person name="Alfaro M."/>
            <person name="Sun H."/>
            <person name="Tritt A."/>
            <person name="Yoshinaga Y."/>
            <person name="Zwiers L.-H."/>
            <person name="Turgeon B."/>
            <person name="Goodwin S."/>
            <person name="Spatafora J."/>
            <person name="Crous P."/>
            <person name="Grigoriev I."/>
        </authorList>
    </citation>
    <scope>NUCLEOTIDE SEQUENCE</scope>
    <source>
        <strain evidence="7">HMLAC05119</strain>
    </source>
</reference>
<dbReference type="PANTHER" id="PTHR11863">
    <property type="entry name" value="STEROL DESATURASE"/>
    <property type="match status" value="1"/>
</dbReference>
<protein>
    <recommendedName>
        <fullName evidence="6">Fatty acid hydroxylase domain-containing protein</fullName>
    </recommendedName>
</protein>
<dbReference type="OrthoDB" id="6354873at2759"/>
<dbReference type="Proteomes" id="UP000800096">
    <property type="component" value="Unassembled WGS sequence"/>
</dbReference>
<evidence type="ECO:0000256" key="5">
    <source>
        <dbReference type="SAM" id="Phobius"/>
    </source>
</evidence>
<evidence type="ECO:0000313" key="8">
    <source>
        <dbReference type="Proteomes" id="UP000800096"/>
    </source>
</evidence>
<feature type="transmembrane region" description="Helical" evidence="5">
    <location>
        <begin position="83"/>
        <end position="110"/>
    </location>
</feature>
<name>A0A6A5QML6_AMPQU</name>
<keyword evidence="2 5" id="KW-0812">Transmembrane</keyword>
<evidence type="ECO:0000313" key="7">
    <source>
        <dbReference type="EMBL" id="KAF1915724.1"/>
    </source>
</evidence>
<gene>
    <name evidence="7" type="ORF">BDU57DRAFT_518843</name>
</gene>
<dbReference type="EMBL" id="ML979136">
    <property type="protein sequence ID" value="KAF1915724.1"/>
    <property type="molecule type" value="Genomic_DNA"/>
</dbReference>
<dbReference type="InterPro" id="IPR050307">
    <property type="entry name" value="Sterol_Desaturase_Related"/>
</dbReference>
<organism evidence="7 8">
    <name type="scientific">Ampelomyces quisqualis</name>
    <name type="common">Powdery mildew agent</name>
    <dbReference type="NCBI Taxonomy" id="50730"/>
    <lineage>
        <taxon>Eukaryota</taxon>
        <taxon>Fungi</taxon>
        <taxon>Dikarya</taxon>
        <taxon>Ascomycota</taxon>
        <taxon>Pezizomycotina</taxon>
        <taxon>Dothideomycetes</taxon>
        <taxon>Pleosporomycetidae</taxon>
        <taxon>Pleosporales</taxon>
        <taxon>Pleosporineae</taxon>
        <taxon>Phaeosphaeriaceae</taxon>
        <taxon>Ampelomyces</taxon>
    </lineage>
</organism>
<dbReference type="GO" id="GO:0016020">
    <property type="term" value="C:membrane"/>
    <property type="evidence" value="ECO:0007669"/>
    <property type="project" value="UniProtKB-SubCell"/>
</dbReference>
<dbReference type="InterPro" id="IPR006694">
    <property type="entry name" value="Fatty_acid_hydroxylase"/>
</dbReference>
<evidence type="ECO:0000256" key="4">
    <source>
        <dbReference type="ARBA" id="ARBA00023136"/>
    </source>
</evidence>
<dbReference type="GO" id="GO:0005506">
    <property type="term" value="F:iron ion binding"/>
    <property type="evidence" value="ECO:0007669"/>
    <property type="project" value="InterPro"/>
</dbReference>
<evidence type="ECO:0000256" key="1">
    <source>
        <dbReference type="ARBA" id="ARBA00004370"/>
    </source>
</evidence>
<keyword evidence="3 5" id="KW-1133">Transmembrane helix</keyword>
<accession>A0A6A5QML6</accession>
<keyword evidence="4 5" id="KW-0472">Membrane</keyword>
<proteinExistence type="predicted"/>
<evidence type="ECO:0000256" key="2">
    <source>
        <dbReference type="ARBA" id="ARBA00022692"/>
    </source>
</evidence>
<dbReference type="AlphaFoldDB" id="A0A6A5QML6"/>
<dbReference type="GO" id="GO:0008610">
    <property type="term" value="P:lipid biosynthetic process"/>
    <property type="evidence" value="ECO:0007669"/>
    <property type="project" value="InterPro"/>
</dbReference>